<dbReference type="GO" id="GO:0050897">
    <property type="term" value="F:cobalt ion binding"/>
    <property type="evidence" value="ECO:0007669"/>
    <property type="project" value="InterPro"/>
</dbReference>
<dbReference type="SMART" id="SM01018">
    <property type="entry name" value="B12-binding_2"/>
    <property type="match status" value="1"/>
</dbReference>
<evidence type="ECO:0000256" key="3">
    <source>
        <dbReference type="ARBA" id="ARBA00023285"/>
    </source>
</evidence>
<dbReference type="SUPFAM" id="SSF52242">
    <property type="entry name" value="Cobalamin (vitamin B12)-binding domain"/>
    <property type="match status" value="1"/>
</dbReference>
<reference evidence="7" key="1">
    <citation type="submission" date="2015-01" db="EMBL/GenBank/DDBJ databases">
        <authorList>
            <person name="Manzoor Shahid"/>
            <person name="Zubair Saima"/>
        </authorList>
    </citation>
    <scope>NUCLEOTIDE SEQUENCE [LARGE SCALE GENOMIC DNA]</scope>
    <source>
        <strain evidence="7">Sp3</strain>
    </source>
</reference>
<dbReference type="GO" id="GO:0031419">
    <property type="term" value="F:cobalamin binding"/>
    <property type="evidence" value="ECO:0007669"/>
    <property type="project" value="InterPro"/>
</dbReference>
<comment type="similarity">
    <text evidence="1">Belongs to the methylamine corrinoid protein family.</text>
</comment>
<dbReference type="GO" id="GO:0005829">
    <property type="term" value="C:cytosol"/>
    <property type="evidence" value="ECO:0007669"/>
    <property type="project" value="TreeGrafter"/>
</dbReference>
<dbReference type="PROSITE" id="PS51332">
    <property type="entry name" value="B12_BINDING"/>
    <property type="match status" value="1"/>
</dbReference>
<dbReference type="Pfam" id="PF02310">
    <property type="entry name" value="B12-binding"/>
    <property type="match status" value="1"/>
</dbReference>
<protein>
    <submittedName>
        <fullName evidence="6">Dimethylamine corrinoid protein 2</fullName>
    </submittedName>
</protein>
<evidence type="ECO:0000313" key="7">
    <source>
        <dbReference type="Proteomes" id="UP000046155"/>
    </source>
</evidence>
<dbReference type="InterPro" id="IPR036724">
    <property type="entry name" value="Cobalamin-bd_sf"/>
</dbReference>
<keyword evidence="2" id="KW-0479">Metal-binding</keyword>
<dbReference type="InterPro" id="IPR006158">
    <property type="entry name" value="Cobalamin-bd"/>
</dbReference>
<proteinExistence type="inferred from homology"/>
<dbReference type="PROSITE" id="PS51337">
    <property type="entry name" value="B12_BINDING_NTER"/>
    <property type="match status" value="1"/>
</dbReference>
<organism evidence="6 7">
    <name type="scientific">Syntrophaceticus schinkii</name>
    <dbReference type="NCBI Taxonomy" id="499207"/>
    <lineage>
        <taxon>Bacteria</taxon>
        <taxon>Bacillati</taxon>
        <taxon>Bacillota</taxon>
        <taxon>Clostridia</taxon>
        <taxon>Thermoanaerobacterales</taxon>
        <taxon>Thermoanaerobacterales Family III. Incertae Sedis</taxon>
        <taxon>Syntrophaceticus</taxon>
    </lineage>
</organism>
<name>A0A0B7MG12_9FIRM</name>
<dbReference type="PANTHER" id="PTHR45833:SF1">
    <property type="entry name" value="METHIONINE SYNTHASE"/>
    <property type="match status" value="1"/>
</dbReference>
<feature type="domain" description="B12-binding" evidence="4">
    <location>
        <begin position="86"/>
        <end position="208"/>
    </location>
</feature>
<dbReference type="InterPro" id="IPR036594">
    <property type="entry name" value="Meth_synthase_dom"/>
</dbReference>
<dbReference type="Pfam" id="PF02607">
    <property type="entry name" value="B12-binding_2"/>
    <property type="match status" value="1"/>
</dbReference>
<evidence type="ECO:0000256" key="1">
    <source>
        <dbReference type="ARBA" id="ARBA00010854"/>
    </source>
</evidence>
<dbReference type="InterPro" id="IPR050554">
    <property type="entry name" value="Met_Synthase/Corrinoid"/>
</dbReference>
<gene>
    <name evidence="6" type="primary">mtbC</name>
    <name evidence="6" type="ORF">SSCH_340004</name>
</gene>
<dbReference type="AlphaFoldDB" id="A0A0B7MG12"/>
<dbReference type="GO" id="GO:0015948">
    <property type="term" value="P:methanogenesis"/>
    <property type="evidence" value="ECO:0007669"/>
    <property type="project" value="InterPro"/>
</dbReference>
<evidence type="ECO:0000259" key="5">
    <source>
        <dbReference type="PROSITE" id="PS51337"/>
    </source>
</evidence>
<dbReference type="GO" id="GO:0046653">
    <property type="term" value="P:tetrahydrofolate metabolic process"/>
    <property type="evidence" value="ECO:0007669"/>
    <property type="project" value="TreeGrafter"/>
</dbReference>
<evidence type="ECO:0000256" key="2">
    <source>
        <dbReference type="ARBA" id="ARBA00022723"/>
    </source>
</evidence>
<dbReference type="Gene3D" id="3.40.50.280">
    <property type="entry name" value="Cobalamin-binding domain"/>
    <property type="match status" value="1"/>
</dbReference>
<dbReference type="CDD" id="cd02070">
    <property type="entry name" value="corrinoid_protein_B12-BD"/>
    <property type="match status" value="1"/>
</dbReference>
<dbReference type="InterPro" id="IPR003759">
    <property type="entry name" value="Cbl-bd_cap"/>
</dbReference>
<dbReference type="InterPro" id="IPR012741">
    <property type="entry name" value="Corrinoid_p"/>
</dbReference>
<evidence type="ECO:0000313" key="6">
    <source>
        <dbReference type="EMBL" id="CEO89010.1"/>
    </source>
</evidence>
<dbReference type="EMBL" id="CDRZ01000230">
    <property type="protein sequence ID" value="CEO89010.1"/>
    <property type="molecule type" value="Genomic_DNA"/>
</dbReference>
<dbReference type="GO" id="GO:0008705">
    <property type="term" value="F:methionine synthase activity"/>
    <property type="evidence" value="ECO:0007669"/>
    <property type="project" value="TreeGrafter"/>
</dbReference>
<sequence>MLNEVASAVQACDEERVKGAVERALQANAEPLEVIDNGLIAGMNVVGKKFREGDVFVPEVLMAAEAMRAGMEIIKPKLMGKEIPTIGTAIVGTVEGDLHDIGKNLVIMMLEIGGFKVVDLGIDITPDQFVNAAKENNAILVGMSALLTTTMMKMKDTIDALEEAGVRKGVKVIIGGAPVSQDFADDIGADGYAPDAATAAELAKNLVA</sequence>
<dbReference type="Proteomes" id="UP000046155">
    <property type="component" value="Unassembled WGS sequence"/>
</dbReference>
<evidence type="ECO:0000259" key="4">
    <source>
        <dbReference type="PROSITE" id="PS51332"/>
    </source>
</evidence>
<dbReference type="PANTHER" id="PTHR45833">
    <property type="entry name" value="METHIONINE SYNTHASE"/>
    <property type="match status" value="1"/>
</dbReference>
<feature type="domain" description="B12-binding N-terminal" evidence="5">
    <location>
        <begin position="1"/>
        <end position="86"/>
    </location>
</feature>
<dbReference type="NCBIfam" id="TIGR02370">
    <property type="entry name" value="pyl_corrinoid"/>
    <property type="match status" value="1"/>
</dbReference>
<dbReference type="RefSeq" id="WP_332306916.1">
    <property type="nucleotide sequence ID" value="NZ_CDRZ01000230.1"/>
</dbReference>
<dbReference type="Gene3D" id="1.10.1240.10">
    <property type="entry name" value="Methionine synthase domain"/>
    <property type="match status" value="1"/>
</dbReference>
<dbReference type="FunFam" id="3.40.50.280:FF:000003">
    <property type="entry name" value="Dimethylamine methyltransferase corrinoid protein"/>
    <property type="match status" value="1"/>
</dbReference>
<dbReference type="GO" id="GO:0050667">
    <property type="term" value="P:homocysteine metabolic process"/>
    <property type="evidence" value="ECO:0007669"/>
    <property type="project" value="TreeGrafter"/>
</dbReference>
<dbReference type="SUPFAM" id="SSF47644">
    <property type="entry name" value="Methionine synthase domain"/>
    <property type="match status" value="1"/>
</dbReference>
<keyword evidence="3" id="KW-0170">Cobalt</keyword>
<accession>A0A0B7MG12</accession>
<keyword evidence="7" id="KW-1185">Reference proteome</keyword>